<name>D8RQE7_SELML</name>
<keyword evidence="1" id="KW-0880">Kelch repeat</keyword>
<dbReference type="Gene3D" id="2.120.10.80">
    <property type="entry name" value="Kelch-type beta propeller"/>
    <property type="match status" value="2"/>
</dbReference>
<evidence type="ECO:0000313" key="3">
    <source>
        <dbReference type="EMBL" id="EFJ25845.1"/>
    </source>
</evidence>
<dbReference type="Pfam" id="PF01344">
    <property type="entry name" value="Kelch_1"/>
    <property type="match status" value="4"/>
</dbReference>
<reference evidence="3 4" key="1">
    <citation type="journal article" date="2011" name="Science">
        <title>The Selaginella genome identifies genetic changes associated with the evolution of vascular plants.</title>
        <authorList>
            <person name="Banks J.A."/>
            <person name="Nishiyama T."/>
            <person name="Hasebe M."/>
            <person name="Bowman J.L."/>
            <person name="Gribskov M."/>
            <person name="dePamphilis C."/>
            <person name="Albert V.A."/>
            <person name="Aono N."/>
            <person name="Aoyama T."/>
            <person name="Ambrose B.A."/>
            <person name="Ashton N.W."/>
            <person name="Axtell M.J."/>
            <person name="Barker E."/>
            <person name="Barker M.S."/>
            <person name="Bennetzen J.L."/>
            <person name="Bonawitz N.D."/>
            <person name="Chapple C."/>
            <person name="Cheng C."/>
            <person name="Correa L.G."/>
            <person name="Dacre M."/>
            <person name="DeBarry J."/>
            <person name="Dreyer I."/>
            <person name="Elias M."/>
            <person name="Engstrom E.M."/>
            <person name="Estelle M."/>
            <person name="Feng L."/>
            <person name="Finet C."/>
            <person name="Floyd S.K."/>
            <person name="Frommer W.B."/>
            <person name="Fujita T."/>
            <person name="Gramzow L."/>
            <person name="Gutensohn M."/>
            <person name="Harholt J."/>
            <person name="Hattori M."/>
            <person name="Heyl A."/>
            <person name="Hirai T."/>
            <person name="Hiwatashi Y."/>
            <person name="Ishikawa M."/>
            <person name="Iwata M."/>
            <person name="Karol K.G."/>
            <person name="Koehler B."/>
            <person name="Kolukisaoglu U."/>
            <person name="Kubo M."/>
            <person name="Kurata T."/>
            <person name="Lalonde S."/>
            <person name="Li K."/>
            <person name="Li Y."/>
            <person name="Litt A."/>
            <person name="Lyons E."/>
            <person name="Manning G."/>
            <person name="Maruyama T."/>
            <person name="Michael T.P."/>
            <person name="Mikami K."/>
            <person name="Miyazaki S."/>
            <person name="Morinaga S."/>
            <person name="Murata T."/>
            <person name="Mueller-Roeber B."/>
            <person name="Nelson D.R."/>
            <person name="Obara M."/>
            <person name="Oguri Y."/>
            <person name="Olmstead R.G."/>
            <person name="Onodera N."/>
            <person name="Petersen B.L."/>
            <person name="Pils B."/>
            <person name="Prigge M."/>
            <person name="Rensing S.A."/>
            <person name="Riano-Pachon D.M."/>
            <person name="Roberts A.W."/>
            <person name="Sato Y."/>
            <person name="Scheller H.V."/>
            <person name="Schulz B."/>
            <person name="Schulz C."/>
            <person name="Shakirov E.V."/>
            <person name="Shibagaki N."/>
            <person name="Shinohara N."/>
            <person name="Shippen D.E."/>
            <person name="Soerensen I."/>
            <person name="Sotooka R."/>
            <person name="Sugimoto N."/>
            <person name="Sugita M."/>
            <person name="Sumikawa N."/>
            <person name="Tanurdzic M."/>
            <person name="Theissen G."/>
            <person name="Ulvskov P."/>
            <person name="Wakazuki S."/>
            <person name="Weng J.K."/>
            <person name="Willats W.W."/>
            <person name="Wipf D."/>
            <person name="Wolf P.G."/>
            <person name="Yang L."/>
            <person name="Zimmer A.D."/>
            <person name="Zhu Q."/>
            <person name="Mitros T."/>
            <person name="Hellsten U."/>
            <person name="Loque D."/>
            <person name="Otillar R."/>
            <person name="Salamov A."/>
            <person name="Schmutz J."/>
            <person name="Shapiro H."/>
            <person name="Lindquist E."/>
            <person name="Lucas S."/>
            <person name="Rokhsar D."/>
            <person name="Grigoriev I.V."/>
        </authorList>
    </citation>
    <scope>NUCLEOTIDE SEQUENCE [LARGE SCALE GENOMIC DNA]</scope>
</reference>
<evidence type="ECO:0000256" key="1">
    <source>
        <dbReference type="ARBA" id="ARBA00022441"/>
    </source>
</evidence>
<keyword evidence="2" id="KW-0677">Repeat</keyword>
<dbReference type="InParanoid" id="D8RQE7"/>
<dbReference type="KEGG" id="smo:SELMODRAFT_99292"/>
<organism evidence="4">
    <name type="scientific">Selaginella moellendorffii</name>
    <name type="common">Spikemoss</name>
    <dbReference type="NCBI Taxonomy" id="88036"/>
    <lineage>
        <taxon>Eukaryota</taxon>
        <taxon>Viridiplantae</taxon>
        <taxon>Streptophyta</taxon>
        <taxon>Embryophyta</taxon>
        <taxon>Tracheophyta</taxon>
        <taxon>Lycopodiopsida</taxon>
        <taxon>Selaginellales</taxon>
        <taxon>Selaginellaceae</taxon>
        <taxon>Selaginella</taxon>
    </lineage>
</organism>
<dbReference type="eggNOG" id="KOG4441">
    <property type="taxonomic scope" value="Eukaryota"/>
</dbReference>
<dbReference type="PANTHER" id="PTHR24412">
    <property type="entry name" value="KELCH PROTEIN"/>
    <property type="match status" value="1"/>
</dbReference>
<dbReference type="PANTHER" id="PTHR24412:SF497">
    <property type="entry name" value="KELCH-LIKE PROTEIN 18"/>
    <property type="match status" value="1"/>
</dbReference>
<sequence>MEELRVKGECLKELDAVRAKNLELANVSISLSGQLQELKAEVAAVKRLATFQALYLIGGSSGEGKDRSVDKFVLRGGELWQAAPLLAPRSCSAAGVLSGKIYVFGGTIGETNVTSTEQYDPEGNVWSVLSKPMVKARAYHGGAVVGSRIFALGGRNDTAFLSETESFDQEVGWMASVPMMERRGAFSPVVVEGSIYAFGGTDGNLYLDSAERFDPREGIWRSLPPMSSKRLWFQSAAWNNKVYVLGGHDGCDYLASVERFDPRAGKWETIKPLAGSRAHGAAAVVDGSICVVAGLDKKHHFVNTIECYGESSSSRVIEVCDLHQRSLFSLGVI</sequence>
<proteinExistence type="predicted"/>
<dbReference type="STRING" id="88036.D8RQE7"/>
<dbReference type="InterPro" id="IPR006652">
    <property type="entry name" value="Kelch_1"/>
</dbReference>
<keyword evidence="4" id="KW-1185">Reference proteome</keyword>
<accession>D8RQE7</accession>
<dbReference type="SUPFAM" id="SSF50965">
    <property type="entry name" value="Galactose oxidase, central domain"/>
    <property type="match status" value="1"/>
</dbReference>
<dbReference type="InterPro" id="IPR011043">
    <property type="entry name" value="Gal_Oxase/kelch_b-propeller"/>
</dbReference>
<dbReference type="Proteomes" id="UP000001514">
    <property type="component" value="Unassembled WGS sequence"/>
</dbReference>
<dbReference type="HOGENOM" id="CLU_004253_10_3_1"/>
<evidence type="ECO:0000256" key="2">
    <source>
        <dbReference type="ARBA" id="ARBA00022737"/>
    </source>
</evidence>
<dbReference type="SMART" id="SM00612">
    <property type="entry name" value="Kelch"/>
    <property type="match status" value="5"/>
</dbReference>
<dbReference type="OMA" id="ECYSEGC"/>
<gene>
    <name evidence="3" type="ORF">SELMODRAFT_99292</name>
</gene>
<dbReference type="Gramene" id="EFJ25845">
    <property type="protein sequence ID" value="EFJ25845"/>
    <property type="gene ID" value="SELMODRAFT_99292"/>
</dbReference>
<protein>
    <submittedName>
        <fullName evidence="3">Uncharacterized protein</fullName>
    </submittedName>
</protein>
<dbReference type="OrthoDB" id="45365at2759"/>
<evidence type="ECO:0000313" key="4">
    <source>
        <dbReference type="Proteomes" id="UP000001514"/>
    </source>
</evidence>
<dbReference type="InterPro" id="IPR015915">
    <property type="entry name" value="Kelch-typ_b-propeller"/>
</dbReference>
<dbReference type="EMBL" id="GL377586">
    <property type="protein sequence ID" value="EFJ25845.1"/>
    <property type="molecule type" value="Genomic_DNA"/>
</dbReference>
<dbReference type="AlphaFoldDB" id="D8RQE7"/>